<sequence>MSAQARGLAPVVGTLLLLACCVATGGVVAASLADTGGGLAAPTPAVFDLAASADGTVALTYRSGPPLDVTDLAVTVTVDGRPLRHQPAPPFVGRRGFDGAPAGPFNAASDPTWRAGERATFRVARTNVPRVRAGDRLTVRLARAGRPLATVRTRVAPAQPSSGTRASVVIATSGL</sequence>
<name>A0A830FXW9_9EURY</name>
<dbReference type="EMBL" id="BMOO01000001">
    <property type="protein sequence ID" value="GGM58004.1"/>
    <property type="molecule type" value="Genomic_DNA"/>
</dbReference>
<evidence type="ECO:0000313" key="3">
    <source>
        <dbReference type="EMBL" id="MBP1954186.1"/>
    </source>
</evidence>
<evidence type="ECO:0000259" key="1">
    <source>
        <dbReference type="Pfam" id="PF07790"/>
    </source>
</evidence>
<comment type="caution">
    <text evidence="2">The sequence shown here is derived from an EMBL/GenBank/DDBJ whole genome shotgun (WGS) entry which is preliminary data.</text>
</comment>
<proteinExistence type="predicted"/>
<dbReference type="AlphaFoldDB" id="A0A830FXW9"/>
<dbReference type="Pfam" id="PF07790">
    <property type="entry name" value="Pilin_N"/>
    <property type="match status" value="1"/>
</dbReference>
<reference evidence="3" key="3">
    <citation type="submission" date="2021-03" db="EMBL/GenBank/DDBJ databases">
        <title>Genomic Encyclopedia of Type Strains, Phase IV (KMG-IV): sequencing the most valuable type-strain genomes for metagenomic binning, comparative biology and taxonomic classification.</title>
        <authorList>
            <person name="Goeker M."/>
        </authorList>
    </citation>
    <scope>NUCLEOTIDE SEQUENCE</scope>
    <source>
        <strain evidence="3">DSM 22443</strain>
    </source>
</reference>
<dbReference type="EMBL" id="JAGGKO010000001">
    <property type="protein sequence ID" value="MBP1954186.1"/>
    <property type="molecule type" value="Genomic_DNA"/>
</dbReference>
<reference evidence="2" key="1">
    <citation type="journal article" date="2014" name="Int. J. Syst. Evol. Microbiol.">
        <title>Complete genome sequence of Corynebacterium casei LMG S-19264T (=DSM 44701T), isolated from a smear-ripened cheese.</title>
        <authorList>
            <consortium name="US DOE Joint Genome Institute (JGI-PGF)"/>
            <person name="Walter F."/>
            <person name="Albersmeier A."/>
            <person name="Kalinowski J."/>
            <person name="Ruckert C."/>
        </authorList>
    </citation>
    <scope>NUCLEOTIDE SEQUENCE</scope>
    <source>
        <strain evidence="2">JCM 16108</strain>
    </source>
</reference>
<feature type="domain" description="Archaeal Type IV pilin N-terminal" evidence="1">
    <location>
        <begin position="7"/>
        <end position="79"/>
    </location>
</feature>
<evidence type="ECO:0000313" key="2">
    <source>
        <dbReference type="EMBL" id="GGM58004.1"/>
    </source>
</evidence>
<dbReference type="PROSITE" id="PS51257">
    <property type="entry name" value="PROKAR_LIPOPROTEIN"/>
    <property type="match status" value="1"/>
</dbReference>
<dbReference type="InterPro" id="IPR012859">
    <property type="entry name" value="Pilin_N_archaeal"/>
</dbReference>
<protein>
    <recommendedName>
        <fullName evidence="1">Archaeal Type IV pilin N-terminal domain-containing protein</fullName>
    </recommendedName>
</protein>
<accession>A0A830FXW9</accession>
<dbReference type="Proteomes" id="UP000614609">
    <property type="component" value="Unassembled WGS sequence"/>
</dbReference>
<gene>
    <name evidence="2" type="ORF">GCM10009017_05220</name>
    <name evidence="3" type="ORF">J2752_001067</name>
</gene>
<dbReference type="RefSeq" id="WP_188869534.1">
    <property type="nucleotide sequence ID" value="NZ_BMOO01000001.1"/>
</dbReference>
<dbReference type="OrthoDB" id="201989at2157"/>
<keyword evidence="4" id="KW-1185">Reference proteome</keyword>
<organism evidence="2 4">
    <name type="scientific">Halarchaeum rubridurum</name>
    <dbReference type="NCBI Taxonomy" id="489911"/>
    <lineage>
        <taxon>Archaea</taxon>
        <taxon>Methanobacteriati</taxon>
        <taxon>Methanobacteriota</taxon>
        <taxon>Stenosarchaea group</taxon>
        <taxon>Halobacteria</taxon>
        <taxon>Halobacteriales</taxon>
        <taxon>Halobacteriaceae</taxon>
    </lineage>
</organism>
<reference evidence="2" key="2">
    <citation type="submission" date="2020-09" db="EMBL/GenBank/DDBJ databases">
        <authorList>
            <person name="Sun Q."/>
            <person name="Ohkuma M."/>
        </authorList>
    </citation>
    <scope>NUCLEOTIDE SEQUENCE</scope>
    <source>
        <strain evidence="2">JCM 16108</strain>
    </source>
</reference>
<evidence type="ECO:0000313" key="4">
    <source>
        <dbReference type="Proteomes" id="UP000614609"/>
    </source>
</evidence>
<dbReference type="Proteomes" id="UP000765891">
    <property type="component" value="Unassembled WGS sequence"/>
</dbReference>